<dbReference type="CDD" id="cd12087">
    <property type="entry name" value="TM_EGFR-like"/>
    <property type="match status" value="1"/>
</dbReference>
<keyword evidence="2" id="KW-0732">Signal</keyword>
<sequence>MNIYYVNVLLFPLILNILVPKLWNHSRTTTTLPTIRLLCECDIYTSIYDNYPEMKSVMENFERQTFERLKEYDERMKTTRQKCKDKCDKDIQKIILKDKMEKQMAQQLTTLETKIDTNDIPTCICEKTMADKTEKFCLNCGVNVGGGVTLSSGVLGGIAELGLNVWKTAALAAATKDAITKGLAAGEAARIKAGINAVIAELRALGIEELGGATLESFFNETNYMKESLISPYLYMQYEESKCVFFGGGPEKPICKLVTEKALVALNDPGLVAGDPVSYTEVIRTTVETVVSQAQTAADMKALEVTATKTAAFKKTYMAAIEGICNGCHTTIIASIVTILVIVLVMVIIYLILRYRRKRKMMKKLQYIKLLKE</sequence>
<dbReference type="EMBL" id="KE124377">
    <property type="protein sequence ID" value="EWC79167.1"/>
    <property type="molecule type" value="Genomic_DNA"/>
</dbReference>
<dbReference type="NCBIfam" id="TIGR01477">
    <property type="entry name" value="RIFIN"/>
    <property type="match status" value="1"/>
</dbReference>
<keyword evidence="1" id="KW-0812">Transmembrane</keyword>
<evidence type="ECO:0000313" key="3">
    <source>
        <dbReference type="EMBL" id="EWC79167.1"/>
    </source>
</evidence>
<keyword evidence="1" id="KW-1133">Transmembrane helix</keyword>
<evidence type="ECO:0000313" key="4">
    <source>
        <dbReference type="Proteomes" id="UP000030697"/>
    </source>
</evidence>
<feature type="chain" id="PRO_5004894711" evidence="2">
    <location>
        <begin position="25"/>
        <end position="373"/>
    </location>
</feature>
<gene>
    <name evidence="3" type="ORF">C923_00159</name>
</gene>
<dbReference type="InterPro" id="IPR006373">
    <property type="entry name" value="VSA_Rifin"/>
</dbReference>
<dbReference type="AlphaFoldDB" id="W7JJR5"/>
<keyword evidence="1" id="KW-0472">Membrane</keyword>
<reference evidence="3 4" key="1">
    <citation type="submission" date="2013-02" db="EMBL/GenBank/DDBJ databases">
        <title>The Genome Sequence of Plasmodium falciparum UGT5.1.</title>
        <authorList>
            <consortium name="The Broad Institute Genome Sequencing Platform"/>
            <consortium name="The Broad Institute Genome Sequencing Center for Infectious Disease"/>
            <person name="Neafsey D."/>
            <person name="Cheeseman I."/>
            <person name="Volkman S."/>
            <person name="Adams J."/>
            <person name="Walker B."/>
            <person name="Young S.K."/>
            <person name="Zeng Q."/>
            <person name="Gargeya S."/>
            <person name="Fitzgerald M."/>
            <person name="Haas B."/>
            <person name="Abouelleil A."/>
            <person name="Alvarado L."/>
            <person name="Arachchi H.M."/>
            <person name="Berlin A.M."/>
            <person name="Chapman S.B."/>
            <person name="Dewar J."/>
            <person name="Goldberg J."/>
            <person name="Griggs A."/>
            <person name="Gujja S."/>
            <person name="Hansen M."/>
            <person name="Howarth C."/>
            <person name="Imamovic A."/>
            <person name="Larimer J."/>
            <person name="McCowan C."/>
            <person name="Murphy C."/>
            <person name="Neiman D."/>
            <person name="Pearson M."/>
            <person name="Priest M."/>
            <person name="Roberts A."/>
            <person name="Saif S."/>
            <person name="Shea T."/>
            <person name="Sisk P."/>
            <person name="Sykes S."/>
            <person name="Wortman J."/>
            <person name="Nusbaum C."/>
            <person name="Birren B."/>
        </authorList>
    </citation>
    <scope>NUCLEOTIDE SEQUENCE [LARGE SCALE GENOMIC DNA]</scope>
    <source>
        <strain evidence="3 4">UGT5.1</strain>
    </source>
</reference>
<dbReference type="Pfam" id="PF02009">
    <property type="entry name" value="RIFIN"/>
    <property type="match status" value="1"/>
</dbReference>
<protein>
    <submittedName>
        <fullName evidence="3">Surface antigen</fullName>
    </submittedName>
</protein>
<evidence type="ECO:0000256" key="2">
    <source>
        <dbReference type="SAM" id="SignalP"/>
    </source>
</evidence>
<feature type="transmembrane region" description="Helical" evidence="1">
    <location>
        <begin position="332"/>
        <end position="353"/>
    </location>
</feature>
<organism evidence="3 4">
    <name type="scientific">Plasmodium falciparum UGT5.1</name>
    <dbReference type="NCBI Taxonomy" id="1237627"/>
    <lineage>
        <taxon>Eukaryota</taxon>
        <taxon>Sar</taxon>
        <taxon>Alveolata</taxon>
        <taxon>Apicomplexa</taxon>
        <taxon>Aconoidasida</taxon>
        <taxon>Haemosporida</taxon>
        <taxon>Plasmodiidae</taxon>
        <taxon>Plasmodium</taxon>
        <taxon>Plasmodium (Laverania)</taxon>
    </lineage>
</organism>
<feature type="signal peptide" evidence="2">
    <location>
        <begin position="1"/>
        <end position="24"/>
    </location>
</feature>
<name>W7JJR5_PLAFA</name>
<proteinExistence type="predicted"/>
<dbReference type="Proteomes" id="UP000030697">
    <property type="component" value="Unassembled WGS sequence"/>
</dbReference>
<evidence type="ECO:0000256" key="1">
    <source>
        <dbReference type="SAM" id="Phobius"/>
    </source>
</evidence>
<accession>W7JJR5</accession>